<evidence type="ECO:0000313" key="1">
    <source>
        <dbReference type="EMBL" id="AKH47517.1"/>
    </source>
</evidence>
<dbReference type="EMBL" id="KR029595">
    <property type="protein sequence ID" value="AKH47517.1"/>
    <property type="molecule type" value="Genomic_DNA"/>
</dbReference>
<reference evidence="1" key="1">
    <citation type="journal article" date="2015" name="Front. Microbiol.">
        <title>Combining genomic sequencing methods to explore viral diversity and reveal potential virus-host interactions.</title>
        <authorList>
            <person name="Chow C.E."/>
            <person name="Winget D.M."/>
            <person name="White R.A.III."/>
            <person name="Hallam S.J."/>
            <person name="Suttle C.A."/>
        </authorList>
    </citation>
    <scope>NUCLEOTIDE SEQUENCE</scope>
    <source>
        <strain evidence="1">H4084948</strain>
    </source>
</reference>
<reference evidence="1" key="2">
    <citation type="submission" date="2015-03" db="EMBL/GenBank/DDBJ databases">
        <authorList>
            <person name="Chow C.-E.T."/>
            <person name="Winget D.M."/>
            <person name="White R.A.III."/>
            <person name="Hallam S.J."/>
            <person name="Suttle C.A."/>
        </authorList>
    </citation>
    <scope>NUCLEOTIDE SEQUENCE</scope>
    <source>
        <strain evidence="1">H4084948</strain>
    </source>
</reference>
<sequence>MIEISLNKKSKLFSKHKIASNWYDFTIDQAIQVQETEMPEKIKQMYELFVNIQDEKVRQVAFDKLMDSVTRVEEIKTFPNYYGKIIQILSTISKKDIENVNIESRNKIYLGSDSYKGIERFVQGIFYKQFNDYNPKEIKHFRFKGTKYYMPKSMLVGSEEILLGNEESISCTEQQDIQLFWEQYTGVGIEQSAMMVAIYCRPRVWSWEKFKRIREPYDERAIIERAKVFKDLPFNLVLEVFFCTEKLLSNYKSSLLSSFLKKVKEIRKVSRQK</sequence>
<protein>
    <submittedName>
        <fullName evidence="1">Uncharacterized protein</fullName>
    </submittedName>
</protein>
<organism evidence="1">
    <name type="scientific">uncultured marine virus</name>
    <dbReference type="NCBI Taxonomy" id="186617"/>
    <lineage>
        <taxon>Viruses</taxon>
        <taxon>environmental samples</taxon>
    </lineage>
</organism>
<accession>A0A0F7L7Y3</accession>
<proteinExistence type="predicted"/>
<name>A0A0F7L7Y3_9VIRU</name>